<dbReference type="EMBL" id="AP027080">
    <property type="protein sequence ID" value="BDU71853.1"/>
    <property type="molecule type" value="Genomic_DNA"/>
</dbReference>
<dbReference type="PRINTS" id="PR00039">
    <property type="entry name" value="HTHLYSR"/>
</dbReference>
<dbReference type="SUPFAM" id="SSF53850">
    <property type="entry name" value="Periplasmic binding protein-like II"/>
    <property type="match status" value="1"/>
</dbReference>
<keyword evidence="4" id="KW-0804">Transcription</keyword>
<protein>
    <submittedName>
        <fullName evidence="7">LysR family transcriptional regulator</fullName>
    </submittedName>
</protein>
<feature type="domain" description="HTH lysR-type" evidence="6">
    <location>
        <begin position="1"/>
        <end position="58"/>
    </location>
</feature>
<evidence type="ECO:0000259" key="6">
    <source>
        <dbReference type="PROSITE" id="PS50931"/>
    </source>
</evidence>
<dbReference type="Proteomes" id="UP001238179">
    <property type="component" value="Chromosome"/>
</dbReference>
<dbReference type="Gene3D" id="3.40.190.290">
    <property type="match status" value="1"/>
</dbReference>
<dbReference type="InterPro" id="IPR005119">
    <property type="entry name" value="LysR_subst-bd"/>
</dbReference>
<keyword evidence="3" id="KW-0238">DNA-binding</keyword>
<evidence type="ECO:0000256" key="2">
    <source>
        <dbReference type="ARBA" id="ARBA00023015"/>
    </source>
</evidence>
<evidence type="ECO:0000256" key="3">
    <source>
        <dbReference type="ARBA" id="ARBA00023125"/>
    </source>
</evidence>
<dbReference type="AlphaFoldDB" id="A0AA48H4R7"/>
<evidence type="ECO:0000256" key="5">
    <source>
        <dbReference type="SAM" id="Coils"/>
    </source>
</evidence>
<evidence type="ECO:0000256" key="1">
    <source>
        <dbReference type="ARBA" id="ARBA00009437"/>
    </source>
</evidence>
<comment type="similarity">
    <text evidence="1">Belongs to the LysR transcriptional regulatory family.</text>
</comment>
<dbReference type="Pfam" id="PF03466">
    <property type="entry name" value="LysR_substrate"/>
    <property type="match status" value="1"/>
</dbReference>
<keyword evidence="2" id="KW-0805">Transcription regulation</keyword>
<dbReference type="RefSeq" id="WP_316414754.1">
    <property type="nucleotide sequence ID" value="NZ_AP027080.1"/>
</dbReference>
<dbReference type="Gene3D" id="1.10.10.10">
    <property type="entry name" value="Winged helix-like DNA-binding domain superfamily/Winged helix DNA-binding domain"/>
    <property type="match status" value="1"/>
</dbReference>
<dbReference type="InterPro" id="IPR000847">
    <property type="entry name" value="LysR_HTH_N"/>
</dbReference>
<evidence type="ECO:0000313" key="8">
    <source>
        <dbReference type="Proteomes" id="UP001238179"/>
    </source>
</evidence>
<dbReference type="PANTHER" id="PTHR30419">
    <property type="entry name" value="HTH-TYPE TRANSCRIPTIONAL REGULATOR YBHD"/>
    <property type="match status" value="1"/>
</dbReference>
<dbReference type="PROSITE" id="PS50931">
    <property type="entry name" value="HTH_LYSR"/>
    <property type="match status" value="1"/>
</dbReference>
<dbReference type="InterPro" id="IPR036388">
    <property type="entry name" value="WH-like_DNA-bd_sf"/>
</dbReference>
<keyword evidence="8" id="KW-1185">Reference proteome</keyword>
<dbReference type="CDD" id="cd08438">
    <property type="entry name" value="PBP2_CidR"/>
    <property type="match status" value="1"/>
</dbReference>
<dbReference type="PANTHER" id="PTHR30419:SF8">
    <property type="entry name" value="NITROGEN ASSIMILATION TRANSCRIPTIONAL ACTIVATOR-RELATED"/>
    <property type="match status" value="1"/>
</dbReference>
<dbReference type="InterPro" id="IPR036390">
    <property type="entry name" value="WH_DNA-bd_sf"/>
</dbReference>
<feature type="coiled-coil region" evidence="5">
    <location>
        <begin position="68"/>
        <end position="95"/>
    </location>
</feature>
<reference evidence="8" key="1">
    <citation type="journal article" date="2023" name="Int. J. Syst. Evol. Microbiol.">
        <title>Mesoterricola silvestris gen. nov., sp. nov., Mesoterricola sediminis sp. nov., Geothrix oryzae sp. nov., Geothrix edaphica sp. nov., Geothrix rubra sp. nov., and Geothrix limicola sp. nov., six novel members of Acidobacteriota isolated from soils.</title>
        <authorList>
            <person name="Itoh H."/>
            <person name="Sugisawa Y."/>
            <person name="Mise K."/>
            <person name="Xu Z."/>
            <person name="Kuniyasu M."/>
            <person name="Ushijima N."/>
            <person name="Kawano K."/>
            <person name="Kobayashi E."/>
            <person name="Shiratori Y."/>
            <person name="Masuda Y."/>
            <person name="Senoo K."/>
        </authorList>
    </citation>
    <scope>NUCLEOTIDE SEQUENCE [LARGE SCALE GENOMIC DNA]</scope>
    <source>
        <strain evidence="8">W79</strain>
    </source>
</reference>
<accession>A0AA48H4R7</accession>
<evidence type="ECO:0000256" key="4">
    <source>
        <dbReference type="ARBA" id="ARBA00023163"/>
    </source>
</evidence>
<dbReference type="GO" id="GO:0003677">
    <property type="term" value="F:DNA binding"/>
    <property type="evidence" value="ECO:0007669"/>
    <property type="project" value="UniProtKB-KW"/>
</dbReference>
<dbReference type="GO" id="GO:0003700">
    <property type="term" value="F:DNA-binding transcription factor activity"/>
    <property type="evidence" value="ECO:0007669"/>
    <property type="project" value="InterPro"/>
</dbReference>
<name>A0AA48H4R7_9BACT</name>
<dbReference type="Pfam" id="PF00126">
    <property type="entry name" value="HTH_1"/>
    <property type="match status" value="1"/>
</dbReference>
<gene>
    <name evidence="7" type="ORF">METEAL_10270</name>
</gene>
<dbReference type="FunFam" id="1.10.10.10:FF:000001">
    <property type="entry name" value="LysR family transcriptional regulator"/>
    <property type="match status" value="1"/>
</dbReference>
<keyword evidence="5" id="KW-0175">Coiled coil</keyword>
<dbReference type="SUPFAM" id="SSF46785">
    <property type="entry name" value="Winged helix' DNA-binding domain"/>
    <property type="match status" value="1"/>
</dbReference>
<sequence>MELQPLRMFVDVVRHGGFSRAAAVVHASQSTLSKAVKQLEDEFGQALLERLPRGIKLTAAGEVMHRRATTLLAQADDLRAELDELRNVKRGVLRLGVPFVGSDVLFAKPLAEFRRRYPGIEVQLTEHGSKKLEELVLAGELEVAASLLPVPEVFAWKELRREPIDLLVAADHLFAEAKSVHFKDVAEEPVILYAPGFALNPIILDACRRNHFTPKVIAQTSQVGFVMALVAAKLGVAFLPRMIASQMPNPATRCIRIGGPSIQWHMALIWRRDGFLPPAAKAWLDVVDGKT</sequence>
<dbReference type="InterPro" id="IPR050950">
    <property type="entry name" value="HTH-type_LysR_regulators"/>
</dbReference>
<organism evidence="7 8">
    <name type="scientific">Mesoterricola silvestris</name>
    <dbReference type="NCBI Taxonomy" id="2927979"/>
    <lineage>
        <taxon>Bacteria</taxon>
        <taxon>Pseudomonadati</taxon>
        <taxon>Acidobacteriota</taxon>
        <taxon>Holophagae</taxon>
        <taxon>Holophagales</taxon>
        <taxon>Holophagaceae</taxon>
        <taxon>Mesoterricola</taxon>
    </lineage>
</organism>
<dbReference type="KEGG" id="msil:METEAL_10270"/>
<evidence type="ECO:0000313" key="7">
    <source>
        <dbReference type="EMBL" id="BDU71853.1"/>
    </source>
</evidence>
<dbReference type="GO" id="GO:0005829">
    <property type="term" value="C:cytosol"/>
    <property type="evidence" value="ECO:0007669"/>
    <property type="project" value="TreeGrafter"/>
</dbReference>
<proteinExistence type="inferred from homology"/>